<dbReference type="Proteomes" id="UP000494165">
    <property type="component" value="Unassembled WGS sequence"/>
</dbReference>
<dbReference type="InterPro" id="IPR035979">
    <property type="entry name" value="RBD_domain_sf"/>
</dbReference>
<dbReference type="SUPFAM" id="SSF54928">
    <property type="entry name" value="RNA-binding domain, RBD"/>
    <property type="match status" value="1"/>
</dbReference>
<feature type="compositionally biased region" description="Polar residues" evidence="3">
    <location>
        <begin position="453"/>
        <end position="464"/>
    </location>
</feature>
<keyword evidence="7" id="KW-1185">Reference proteome</keyword>
<protein>
    <recommendedName>
        <fullName evidence="5">RRM domain-containing protein</fullName>
    </recommendedName>
</protein>
<dbReference type="Pfam" id="PF00076">
    <property type="entry name" value="RRM_1"/>
    <property type="match status" value="1"/>
</dbReference>
<feature type="compositionally biased region" description="Polar residues" evidence="3">
    <location>
        <begin position="476"/>
        <end position="485"/>
    </location>
</feature>
<dbReference type="InterPro" id="IPR000504">
    <property type="entry name" value="RRM_dom"/>
</dbReference>
<dbReference type="EMBL" id="CADEPI010000460">
    <property type="protein sequence ID" value="CAB3386178.1"/>
    <property type="molecule type" value="Genomic_DNA"/>
</dbReference>
<dbReference type="SMART" id="SM00360">
    <property type="entry name" value="RRM"/>
    <property type="match status" value="1"/>
</dbReference>
<dbReference type="CDD" id="cd00590">
    <property type="entry name" value="RRM_SF"/>
    <property type="match status" value="1"/>
</dbReference>
<feature type="transmembrane region" description="Helical" evidence="4">
    <location>
        <begin position="34"/>
        <end position="60"/>
    </location>
</feature>
<evidence type="ECO:0000256" key="4">
    <source>
        <dbReference type="SAM" id="Phobius"/>
    </source>
</evidence>
<dbReference type="PROSITE" id="PS50102">
    <property type="entry name" value="RRM"/>
    <property type="match status" value="1"/>
</dbReference>
<dbReference type="PANTHER" id="PTHR47678">
    <property type="entry name" value="TETRATRICOPEPTIDE REPEAT PROTEIN 31"/>
    <property type="match status" value="1"/>
</dbReference>
<dbReference type="OrthoDB" id="2017782at2759"/>
<dbReference type="PANTHER" id="PTHR47678:SF1">
    <property type="entry name" value="TETRATRICOPEPTIDE REPEAT PROTEIN 31"/>
    <property type="match status" value="1"/>
</dbReference>
<feature type="region of interest" description="Disordered" evidence="3">
    <location>
        <begin position="578"/>
        <end position="601"/>
    </location>
</feature>
<dbReference type="AlphaFoldDB" id="A0A8S1DZR5"/>
<keyword evidence="4" id="KW-0812">Transmembrane</keyword>
<evidence type="ECO:0000256" key="2">
    <source>
        <dbReference type="PROSITE-ProRule" id="PRU00176"/>
    </source>
</evidence>
<feature type="region of interest" description="Disordered" evidence="3">
    <location>
        <begin position="450"/>
        <end position="485"/>
    </location>
</feature>
<proteinExistence type="predicted"/>
<sequence length="601" mass="68311">MLLLPATASQIQQRWLPSIYFRERAIDEICRDNLIAISLHSLLCLLSVEISFFVLTYVIFLNNLLKMFEASKLFFANNETGYRWNCSKPNDSFLQEDELSRHFDRLESDCFRYSGRKNHPEIVKILNRHKERLLRIETSCSLQDLKEMRFFFTLLQDVRADDVRISHYLRKISNQMEKMEKIEIELANRTEINRLAKALASMRAQTEDPIQAQNDAPVEHTQLQLNGEKRTAPSEEPHLTEIAKAIANLRNNGQNSGSGHDDLFIPMPPGWSSKAQNERKDKANAQCTFQYDLWKVPERQQCISAPAQTREHPVDVSKAPGYRSPYTCLSPPAGVNPINSMKPMQIQLPDERATFKRYNKVEPKLRGPSLQEHVPSPSEIGGDEFWEEEKPVLRNSAWKVVGCKEHQAPATMAAVVKMSLSSESKYKPCNWGPSVQSASKPKVDVVCHKPRSIDSTGSRSTDIWESSEEESESHSNPLTDPSNPLQATSIWVGNLTPNIEKEMLYPHFMKIGNINNIIMTQENHCAFVNFDNPRAAGRAMRNLQGLVIEGVKLLLRYPNRFLGGDHTYKLKDATAVIPGRPKRGGPSFQALPKKPHKKGSK</sequence>
<evidence type="ECO:0000259" key="5">
    <source>
        <dbReference type="PROSITE" id="PS50102"/>
    </source>
</evidence>
<evidence type="ECO:0000313" key="6">
    <source>
        <dbReference type="EMBL" id="CAB3386178.1"/>
    </source>
</evidence>
<evidence type="ECO:0000313" key="7">
    <source>
        <dbReference type="Proteomes" id="UP000494165"/>
    </source>
</evidence>
<keyword evidence="4" id="KW-0472">Membrane</keyword>
<reference evidence="6 7" key="1">
    <citation type="submission" date="2020-04" db="EMBL/GenBank/DDBJ databases">
        <authorList>
            <person name="Alioto T."/>
            <person name="Alioto T."/>
            <person name="Gomez Garrido J."/>
        </authorList>
    </citation>
    <scope>NUCLEOTIDE SEQUENCE [LARGE SCALE GENOMIC DNA]</scope>
</reference>
<name>A0A8S1DZR5_9INSE</name>
<accession>A0A8S1DZR5</accession>
<feature type="domain" description="RRM" evidence="5">
    <location>
        <begin position="488"/>
        <end position="560"/>
    </location>
</feature>
<keyword evidence="1 2" id="KW-0694">RNA-binding</keyword>
<keyword evidence="4" id="KW-1133">Transmembrane helix</keyword>
<evidence type="ECO:0000256" key="1">
    <source>
        <dbReference type="ARBA" id="ARBA00022884"/>
    </source>
</evidence>
<gene>
    <name evidence="6" type="ORF">CLODIP_2_CD00920</name>
</gene>
<dbReference type="GO" id="GO:0003723">
    <property type="term" value="F:RNA binding"/>
    <property type="evidence" value="ECO:0007669"/>
    <property type="project" value="UniProtKB-UniRule"/>
</dbReference>
<evidence type="ECO:0000256" key="3">
    <source>
        <dbReference type="SAM" id="MobiDB-lite"/>
    </source>
</evidence>
<dbReference type="Gene3D" id="3.30.70.330">
    <property type="match status" value="1"/>
</dbReference>
<dbReference type="InterPro" id="IPR012677">
    <property type="entry name" value="Nucleotide-bd_a/b_plait_sf"/>
</dbReference>
<organism evidence="6 7">
    <name type="scientific">Cloeon dipterum</name>
    <dbReference type="NCBI Taxonomy" id="197152"/>
    <lineage>
        <taxon>Eukaryota</taxon>
        <taxon>Metazoa</taxon>
        <taxon>Ecdysozoa</taxon>
        <taxon>Arthropoda</taxon>
        <taxon>Hexapoda</taxon>
        <taxon>Insecta</taxon>
        <taxon>Pterygota</taxon>
        <taxon>Palaeoptera</taxon>
        <taxon>Ephemeroptera</taxon>
        <taxon>Pisciforma</taxon>
        <taxon>Baetidae</taxon>
        <taxon>Cloeon</taxon>
    </lineage>
</organism>
<comment type="caution">
    <text evidence="6">The sequence shown here is derived from an EMBL/GenBank/DDBJ whole genome shotgun (WGS) entry which is preliminary data.</text>
</comment>